<dbReference type="GeneID" id="17284383"/>
<dbReference type="RefSeq" id="XP_005791540.1">
    <property type="nucleotide sequence ID" value="XM_005791483.1"/>
</dbReference>
<organism evidence="1 2">
    <name type="scientific">Emiliania huxleyi (strain CCMP1516)</name>
    <dbReference type="NCBI Taxonomy" id="280463"/>
    <lineage>
        <taxon>Eukaryota</taxon>
        <taxon>Haptista</taxon>
        <taxon>Haptophyta</taxon>
        <taxon>Prymnesiophyceae</taxon>
        <taxon>Isochrysidales</taxon>
        <taxon>Noelaerhabdaceae</taxon>
        <taxon>Emiliania</taxon>
    </lineage>
</organism>
<dbReference type="EnsemblProtists" id="EOD39111">
    <property type="protein sequence ID" value="EOD39111"/>
    <property type="gene ID" value="EMIHUDRAFT_260531"/>
</dbReference>
<dbReference type="Proteomes" id="UP000013827">
    <property type="component" value="Unassembled WGS sequence"/>
</dbReference>
<dbReference type="PaxDb" id="2903-EOD39111"/>
<evidence type="ECO:0000313" key="1">
    <source>
        <dbReference type="EnsemblProtists" id="EOD39111"/>
    </source>
</evidence>
<keyword evidence="2" id="KW-1185">Reference proteome</keyword>
<dbReference type="HOGENOM" id="CLU_2255249_0_0_1"/>
<dbReference type="AlphaFoldDB" id="A0A0D3KTM6"/>
<reference evidence="1" key="2">
    <citation type="submission" date="2024-10" db="UniProtKB">
        <authorList>
            <consortium name="EnsemblProtists"/>
        </authorList>
    </citation>
    <scope>IDENTIFICATION</scope>
</reference>
<sequence>MPILPNSPDLADALETAVVAAASMAEPVTRASRRLESARIVHAARGVVTTGRPDESASPHALACTSFSGKQKGKQRVPSTLRFRKFPGKTEGVWCSILETREFP</sequence>
<accession>A0A0D3KTM6</accession>
<name>A0A0D3KTM6_EMIH1</name>
<protein>
    <submittedName>
        <fullName evidence="1">Uncharacterized protein</fullName>
    </submittedName>
</protein>
<reference evidence="2" key="1">
    <citation type="journal article" date="2013" name="Nature">
        <title>Pan genome of the phytoplankton Emiliania underpins its global distribution.</title>
        <authorList>
            <person name="Read B.A."/>
            <person name="Kegel J."/>
            <person name="Klute M.J."/>
            <person name="Kuo A."/>
            <person name="Lefebvre S.C."/>
            <person name="Maumus F."/>
            <person name="Mayer C."/>
            <person name="Miller J."/>
            <person name="Monier A."/>
            <person name="Salamov A."/>
            <person name="Young J."/>
            <person name="Aguilar M."/>
            <person name="Claverie J.M."/>
            <person name="Frickenhaus S."/>
            <person name="Gonzalez K."/>
            <person name="Herman E.K."/>
            <person name="Lin Y.C."/>
            <person name="Napier J."/>
            <person name="Ogata H."/>
            <person name="Sarno A.F."/>
            <person name="Shmutz J."/>
            <person name="Schroeder D."/>
            <person name="de Vargas C."/>
            <person name="Verret F."/>
            <person name="von Dassow P."/>
            <person name="Valentin K."/>
            <person name="Van de Peer Y."/>
            <person name="Wheeler G."/>
            <person name="Dacks J.B."/>
            <person name="Delwiche C.F."/>
            <person name="Dyhrman S.T."/>
            <person name="Glockner G."/>
            <person name="John U."/>
            <person name="Richards T."/>
            <person name="Worden A.Z."/>
            <person name="Zhang X."/>
            <person name="Grigoriev I.V."/>
            <person name="Allen A.E."/>
            <person name="Bidle K."/>
            <person name="Borodovsky M."/>
            <person name="Bowler C."/>
            <person name="Brownlee C."/>
            <person name="Cock J.M."/>
            <person name="Elias M."/>
            <person name="Gladyshev V.N."/>
            <person name="Groth M."/>
            <person name="Guda C."/>
            <person name="Hadaegh A."/>
            <person name="Iglesias-Rodriguez M.D."/>
            <person name="Jenkins J."/>
            <person name="Jones B.M."/>
            <person name="Lawson T."/>
            <person name="Leese F."/>
            <person name="Lindquist E."/>
            <person name="Lobanov A."/>
            <person name="Lomsadze A."/>
            <person name="Malik S.B."/>
            <person name="Marsh M.E."/>
            <person name="Mackinder L."/>
            <person name="Mock T."/>
            <person name="Mueller-Roeber B."/>
            <person name="Pagarete A."/>
            <person name="Parker M."/>
            <person name="Probert I."/>
            <person name="Quesneville H."/>
            <person name="Raines C."/>
            <person name="Rensing S.A."/>
            <person name="Riano-Pachon D.M."/>
            <person name="Richier S."/>
            <person name="Rokitta S."/>
            <person name="Shiraiwa Y."/>
            <person name="Soanes D.M."/>
            <person name="van der Giezen M."/>
            <person name="Wahlund T.M."/>
            <person name="Williams B."/>
            <person name="Wilson W."/>
            <person name="Wolfe G."/>
            <person name="Wurch L.L."/>
        </authorList>
    </citation>
    <scope>NUCLEOTIDE SEQUENCE</scope>
</reference>
<evidence type="ECO:0000313" key="2">
    <source>
        <dbReference type="Proteomes" id="UP000013827"/>
    </source>
</evidence>
<dbReference type="KEGG" id="ehx:EMIHUDRAFT_260531"/>
<proteinExistence type="predicted"/>